<keyword evidence="1" id="KW-0540">Nuclease</keyword>
<keyword evidence="2" id="KW-0378">Hydrolase</keyword>
<dbReference type="GO" id="GO:0004536">
    <property type="term" value="F:DNA nuclease activity"/>
    <property type="evidence" value="ECO:0007669"/>
    <property type="project" value="InterPro"/>
</dbReference>
<dbReference type="AlphaFoldDB" id="A0A484F5D9"/>
<evidence type="ECO:0000256" key="2">
    <source>
        <dbReference type="ARBA" id="ARBA00022801"/>
    </source>
</evidence>
<name>A0A484F5D9_9EURY</name>
<dbReference type="GO" id="GO:0006308">
    <property type="term" value="P:DNA catabolic process"/>
    <property type="evidence" value="ECO:0007669"/>
    <property type="project" value="InterPro"/>
</dbReference>
<comment type="caution">
    <text evidence="3">The sequence shown here is derived from an EMBL/GenBank/DDBJ whole genome shotgun (WGS) entry which is preliminary data.</text>
</comment>
<dbReference type="GO" id="GO:0016787">
    <property type="term" value="F:hydrolase activity"/>
    <property type="evidence" value="ECO:0007669"/>
    <property type="project" value="UniProtKB-KW"/>
</dbReference>
<dbReference type="OrthoDB" id="3327at2157"/>
<evidence type="ECO:0000313" key="4">
    <source>
        <dbReference type="Proteomes" id="UP000294855"/>
    </source>
</evidence>
<dbReference type="Gene3D" id="3.60.10.10">
    <property type="entry name" value="Endonuclease/exonuclease/phosphatase"/>
    <property type="match status" value="1"/>
</dbReference>
<reference evidence="3 4" key="1">
    <citation type="submission" date="2019-03" db="EMBL/GenBank/DDBJ databases">
        <title>Genomic Encyclopedia of Type Strains, Phase IV (KMG-IV): sequencing the most valuable type-strain genomes for metagenomic binning, comparative biology and taxonomic classification.</title>
        <authorList>
            <person name="Goeker M."/>
        </authorList>
    </citation>
    <scope>NUCLEOTIDE SEQUENCE [LARGE SCALE GENOMIC DNA]</scope>
    <source>
        <strain evidence="3 4">DSM 13328</strain>
    </source>
</reference>
<dbReference type="PRINTS" id="PR00130">
    <property type="entry name" value="DNASEI"/>
</dbReference>
<accession>A0A484F5D9</accession>
<dbReference type="Proteomes" id="UP000294855">
    <property type="component" value="Unassembled WGS sequence"/>
</dbReference>
<keyword evidence="4" id="KW-1185">Reference proteome</keyword>
<dbReference type="InterPro" id="IPR036691">
    <property type="entry name" value="Endo/exonu/phosph_ase_sf"/>
</dbReference>
<gene>
    <name evidence="3" type="ORF">C7391_0741</name>
</gene>
<dbReference type="PANTHER" id="PTHR11371">
    <property type="entry name" value="DEOXYRIBONUCLEASE"/>
    <property type="match status" value="1"/>
</dbReference>
<organism evidence="3 4">
    <name type="scientific">Methanimicrococcus blatticola</name>
    <dbReference type="NCBI Taxonomy" id="91560"/>
    <lineage>
        <taxon>Archaea</taxon>
        <taxon>Methanobacteriati</taxon>
        <taxon>Methanobacteriota</taxon>
        <taxon>Stenosarchaea group</taxon>
        <taxon>Methanomicrobia</taxon>
        <taxon>Methanosarcinales</taxon>
        <taxon>Methanosarcinaceae</taxon>
        <taxon>Methanimicrococcus</taxon>
    </lineage>
</organism>
<proteinExistence type="predicted"/>
<evidence type="ECO:0000256" key="1">
    <source>
        <dbReference type="ARBA" id="ARBA00022722"/>
    </source>
</evidence>
<protein>
    <submittedName>
        <fullName evidence="3">Deoxyribonuclease-1</fullName>
    </submittedName>
</protein>
<dbReference type="InterPro" id="IPR016202">
    <property type="entry name" value="DNase_I"/>
</dbReference>
<sequence length="302" mass="34493">MSIKRVFILLVIILLLFSGLIASGCIEENEPKNEVKANRVIRGATFYIDNFDEEKASDEEVVKSLAKIIRNFDVIGLQGIKDPDGKAMQILIKEMNNGTHENGTPYNYQFNLSEMVGRTTCCEEQYAYIYDRDVLYPSSTPRMYSEPDGDVFNRNPYLIAFRAYEGQGQVLFVLLTTDKNNTKEEIDALPQLIENIKKEYAGHENITIVGNLYSDEPYYDKTTDSPLKSDEYVWIIRDDMPTTTDGYTYDRIIATSNLKGSYAGKAGVFNFSEEYGLNKTQTEAISTHYPVYVEYWTYPPNS</sequence>
<dbReference type="PROSITE" id="PS51257">
    <property type="entry name" value="PROKAR_LIPOPROTEIN"/>
    <property type="match status" value="1"/>
</dbReference>
<dbReference type="RefSeq" id="WP_133517208.1">
    <property type="nucleotide sequence ID" value="NZ_SNYS01000007.1"/>
</dbReference>
<dbReference type="EMBL" id="SNYS01000007">
    <property type="protein sequence ID" value="TDQ69415.1"/>
    <property type="molecule type" value="Genomic_DNA"/>
</dbReference>
<evidence type="ECO:0000313" key="3">
    <source>
        <dbReference type="EMBL" id="TDQ69415.1"/>
    </source>
</evidence>
<dbReference type="PANTHER" id="PTHR11371:SF31">
    <property type="entry name" value="EXTRACELLULAR NUCLEASE"/>
    <property type="match status" value="1"/>
</dbReference>
<dbReference type="SUPFAM" id="SSF56219">
    <property type="entry name" value="DNase I-like"/>
    <property type="match status" value="1"/>
</dbReference>
<dbReference type="SMART" id="SM00476">
    <property type="entry name" value="DNaseIc"/>
    <property type="match status" value="1"/>
</dbReference>